<name>A0ABV5KDG0_9ACTN</name>
<sequence length="77" mass="8163">MTLDGVGSLLGLVGAPFWLYAVGTLAVTQRDPGGAVDRSVAQVLAELLAAEERFVERRVAALSRADRAPGSKIRAIW</sequence>
<gene>
    <name evidence="2" type="ORF">ACFFRI_12695</name>
</gene>
<feature type="transmembrane region" description="Helical" evidence="1">
    <location>
        <begin position="6"/>
        <end position="28"/>
    </location>
</feature>
<keyword evidence="3" id="KW-1185">Reference proteome</keyword>
<organism evidence="2 3">
    <name type="scientific">Nocardioides plantarum</name>
    <dbReference type="NCBI Taxonomy" id="29299"/>
    <lineage>
        <taxon>Bacteria</taxon>
        <taxon>Bacillati</taxon>
        <taxon>Actinomycetota</taxon>
        <taxon>Actinomycetes</taxon>
        <taxon>Propionibacteriales</taxon>
        <taxon>Nocardioidaceae</taxon>
        <taxon>Nocardioides</taxon>
    </lineage>
</organism>
<keyword evidence="1" id="KW-1133">Transmembrane helix</keyword>
<keyword evidence="1" id="KW-0812">Transmembrane</keyword>
<proteinExistence type="predicted"/>
<evidence type="ECO:0000313" key="2">
    <source>
        <dbReference type="EMBL" id="MFB9313905.1"/>
    </source>
</evidence>
<evidence type="ECO:0000256" key="1">
    <source>
        <dbReference type="SAM" id="Phobius"/>
    </source>
</evidence>
<reference evidence="2 3" key="1">
    <citation type="submission" date="2024-09" db="EMBL/GenBank/DDBJ databases">
        <authorList>
            <person name="Sun Q."/>
            <person name="Mori K."/>
        </authorList>
    </citation>
    <scope>NUCLEOTIDE SEQUENCE [LARGE SCALE GENOMIC DNA]</scope>
    <source>
        <strain evidence="2 3">JCM 9626</strain>
    </source>
</reference>
<keyword evidence="1" id="KW-0472">Membrane</keyword>
<accession>A0ABV5KDG0</accession>
<dbReference type="EMBL" id="JBHMDG010000015">
    <property type="protein sequence ID" value="MFB9313905.1"/>
    <property type="molecule type" value="Genomic_DNA"/>
</dbReference>
<comment type="caution">
    <text evidence="2">The sequence shown here is derived from an EMBL/GenBank/DDBJ whole genome shotgun (WGS) entry which is preliminary data.</text>
</comment>
<protein>
    <submittedName>
        <fullName evidence="2">Uncharacterized protein</fullName>
    </submittedName>
</protein>
<dbReference type="Proteomes" id="UP001589750">
    <property type="component" value="Unassembled WGS sequence"/>
</dbReference>
<dbReference type="RefSeq" id="WP_140007395.1">
    <property type="nucleotide sequence ID" value="NZ_JBHMDG010000015.1"/>
</dbReference>
<evidence type="ECO:0000313" key="3">
    <source>
        <dbReference type="Proteomes" id="UP001589750"/>
    </source>
</evidence>